<name>D8RMY2_SELML</name>
<dbReference type="EMBL" id="GL377584">
    <property type="protein sequence ID" value="EFJ26616.1"/>
    <property type="molecule type" value="Genomic_DNA"/>
</dbReference>
<dbReference type="InterPro" id="IPR051996">
    <property type="entry name" value="Cytochrome_P450_78A"/>
</dbReference>
<evidence type="ECO:0000256" key="4">
    <source>
        <dbReference type="ARBA" id="ARBA00022723"/>
    </source>
</evidence>
<dbReference type="Pfam" id="PF00067">
    <property type="entry name" value="p450"/>
    <property type="match status" value="1"/>
</dbReference>
<feature type="non-terminal residue" evidence="8">
    <location>
        <position position="1"/>
    </location>
</feature>
<sequence length="83" mass="9375">KETLRMHPPGPLLSWARLAIHDVSLAGRGPCRDHGHGEHVVIIHDPSIWSEPERFNPERFLEQDIDVKGTDLRLAPFGAGQRH</sequence>
<dbReference type="HOGENOM" id="CLU_2549812_0_0_1"/>
<accession>D8RMY2</accession>
<dbReference type="InterPro" id="IPR002401">
    <property type="entry name" value="Cyt_P450_E_grp-I"/>
</dbReference>
<keyword evidence="4" id="KW-0479">Metal-binding</keyword>
<dbReference type="InParanoid" id="D8RMY2"/>
<evidence type="ECO:0000313" key="9">
    <source>
        <dbReference type="Proteomes" id="UP000001514"/>
    </source>
</evidence>
<dbReference type="OMA" id="VKINEMC"/>
<evidence type="ECO:0000256" key="5">
    <source>
        <dbReference type="ARBA" id="ARBA00023002"/>
    </source>
</evidence>
<dbReference type="GO" id="GO:0005506">
    <property type="term" value="F:iron ion binding"/>
    <property type="evidence" value="ECO:0007669"/>
    <property type="project" value="InterPro"/>
</dbReference>
<evidence type="ECO:0000256" key="7">
    <source>
        <dbReference type="ARBA" id="ARBA00023033"/>
    </source>
</evidence>
<dbReference type="PANTHER" id="PTHR47946">
    <property type="entry name" value="CYTOCHROME P450 78A7-RELATED"/>
    <property type="match status" value="1"/>
</dbReference>
<evidence type="ECO:0000256" key="1">
    <source>
        <dbReference type="ARBA" id="ARBA00001971"/>
    </source>
</evidence>
<reference evidence="8 9" key="1">
    <citation type="journal article" date="2011" name="Science">
        <title>The Selaginella genome identifies genetic changes associated with the evolution of vascular plants.</title>
        <authorList>
            <person name="Banks J.A."/>
            <person name="Nishiyama T."/>
            <person name="Hasebe M."/>
            <person name="Bowman J.L."/>
            <person name="Gribskov M."/>
            <person name="dePamphilis C."/>
            <person name="Albert V.A."/>
            <person name="Aono N."/>
            <person name="Aoyama T."/>
            <person name="Ambrose B.A."/>
            <person name="Ashton N.W."/>
            <person name="Axtell M.J."/>
            <person name="Barker E."/>
            <person name="Barker M.S."/>
            <person name="Bennetzen J.L."/>
            <person name="Bonawitz N.D."/>
            <person name="Chapple C."/>
            <person name="Cheng C."/>
            <person name="Correa L.G."/>
            <person name="Dacre M."/>
            <person name="DeBarry J."/>
            <person name="Dreyer I."/>
            <person name="Elias M."/>
            <person name="Engstrom E.M."/>
            <person name="Estelle M."/>
            <person name="Feng L."/>
            <person name="Finet C."/>
            <person name="Floyd S.K."/>
            <person name="Frommer W.B."/>
            <person name="Fujita T."/>
            <person name="Gramzow L."/>
            <person name="Gutensohn M."/>
            <person name="Harholt J."/>
            <person name="Hattori M."/>
            <person name="Heyl A."/>
            <person name="Hirai T."/>
            <person name="Hiwatashi Y."/>
            <person name="Ishikawa M."/>
            <person name="Iwata M."/>
            <person name="Karol K.G."/>
            <person name="Koehler B."/>
            <person name="Kolukisaoglu U."/>
            <person name="Kubo M."/>
            <person name="Kurata T."/>
            <person name="Lalonde S."/>
            <person name="Li K."/>
            <person name="Li Y."/>
            <person name="Litt A."/>
            <person name="Lyons E."/>
            <person name="Manning G."/>
            <person name="Maruyama T."/>
            <person name="Michael T.P."/>
            <person name="Mikami K."/>
            <person name="Miyazaki S."/>
            <person name="Morinaga S."/>
            <person name="Murata T."/>
            <person name="Mueller-Roeber B."/>
            <person name="Nelson D.R."/>
            <person name="Obara M."/>
            <person name="Oguri Y."/>
            <person name="Olmstead R.G."/>
            <person name="Onodera N."/>
            <person name="Petersen B.L."/>
            <person name="Pils B."/>
            <person name="Prigge M."/>
            <person name="Rensing S.A."/>
            <person name="Riano-Pachon D.M."/>
            <person name="Roberts A.W."/>
            <person name="Sato Y."/>
            <person name="Scheller H.V."/>
            <person name="Schulz B."/>
            <person name="Schulz C."/>
            <person name="Shakirov E.V."/>
            <person name="Shibagaki N."/>
            <person name="Shinohara N."/>
            <person name="Shippen D.E."/>
            <person name="Soerensen I."/>
            <person name="Sotooka R."/>
            <person name="Sugimoto N."/>
            <person name="Sugita M."/>
            <person name="Sumikawa N."/>
            <person name="Tanurdzic M."/>
            <person name="Theissen G."/>
            <person name="Ulvskov P."/>
            <person name="Wakazuki S."/>
            <person name="Weng J.K."/>
            <person name="Willats W.W."/>
            <person name="Wipf D."/>
            <person name="Wolf P.G."/>
            <person name="Yang L."/>
            <person name="Zimmer A.D."/>
            <person name="Zhu Q."/>
            <person name="Mitros T."/>
            <person name="Hellsten U."/>
            <person name="Loque D."/>
            <person name="Otillar R."/>
            <person name="Salamov A."/>
            <person name="Schmutz J."/>
            <person name="Shapiro H."/>
            <person name="Lindquist E."/>
            <person name="Lucas S."/>
            <person name="Rokhsar D."/>
            <person name="Grigoriev I.V."/>
        </authorList>
    </citation>
    <scope>NUCLEOTIDE SEQUENCE [LARGE SCALE GENOMIC DNA]</scope>
</reference>
<evidence type="ECO:0008006" key="10">
    <source>
        <dbReference type="Google" id="ProtNLM"/>
    </source>
</evidence>
<dbReference type="PANTHER" id="PTHR47946:SF6">
    <property type="entry name" value="CYTOCHROME P450 78A7"/>
    <property type="match status" value="1"/>
</dbReference>
<evidence type="ECO:0000313" key="8">
    <source>
        <dbReference type="EMBL" id="EFJ26616.1"/>
    </source>
</evidence>
<dbReference type="InterPro" id="IPR001128">
    <property type="entry name" value="Cyt_P450"/>
</dbReference>
<proteinExistence type="inferred from homology"/>
<protein>
    <recommendedName>
        <fullName evidence="10">Cytochrome P450</fullName>
    </recommendedName>
</protein>
<dbReference type="Gene3D" id="1.10.630.10">
    <property type="entry name" value="Cytochrome P450"/>
    <property type="match status" value="1"/>
</dbReference>
<gene>
    <name evidence="8" type="ORF">SELMODRAFT_97800</name>
</gene>
<keyword evidence="5" id="KW-0560">Oxidoreductase</keyword>
<dbReference type="GO" id="GO:0004497">
    <property type="term" value="F:monooxygenase activity"/>
    <property type="evidence" value="ECO:0007669"/>
    <property type="project" value="UniProtKB-KW"/>
</dbReference>
<organism evidence="9">
    <name type="scientific">Selaginella moellendorffii</name>
    <name type="common">Spikemoss</name>
    <dbReference type="NCBI Taxonomy" id="88036"/>
    <lineage>
        <taxon>Eukaryota</taxon>
        <taxon>Viridiplantae</taxon>
        <taxon>Streptophyta</taxon>
        <taxon>Embryophyta</taxon>
        <taxon>Tracheophyta</taxon>
        <taxon>Lycopodiopsida</taxon>
        <taxon>Selaginellales</taxon>
        <taxon>Selaginellaceae</taxon>
        <taxon>Selaginella</taxon>
    </lineage>
</organism>
<comment type="cofactor">
    <cofactor evidence="1">
        <name>heme</name>
        <dbReference type="ChEBI" id="CHEBI:30413"/>
    </cofactor>
</comment>
<keyword evidence="3" id="KW-0349">Heme</keyword>
<dbReference type="eggNOG" id="KOG0156">
    <property type="taxonomic scope" value="Eukaryota"/>
</dbReference>
<evidence type="ECO:0000256" key="3">
    <source>
        <dbReference type="ARBA" id="ARBA00022617"/>
    </source>
</evidence>
<keyword evidence="7" id="KW-0503">Monooxygenase</keyword>
<dbReference type="AlphaFoldDB" id="D8RMY2"/>
<dbReference type="InterPro" id="IPR036396">
    <property type="entry name" value="Cyt_P450_sf"/>
</dbReference>
<evidence type="ECO:0000256" key="6">
    <source>
        <dbReference type="ARBA" id="ARBA00023004"/>
    </source>
</evidence>
<dbReference type="KEGG" id="smo:SELMODRAFT_97800"/>
<comment type="similarity">
    <text evidence="2">Belongs to the cytochrome P450 family.</text>
</comment>
<dbReference type="PRINTS" id="PR00463">
    <property type="entry name" value="EP450I"/>
</dbReference>
<dbReference type="GO" id="GO:0016705">
    <property type="term" value="F:oxidoreductase activity, acting on paired donors, with incorporation or reduction of molecular oxygen"/>
    <property type="evidence" value="ECO:0007669"/>
    <property type="project" value="InterPro"/>
</dbReference>
<keyword evidence="6" id="KW-0408">Iron</keyword>
<evidence type="ECO:0000256" key="2">
    <source>
        <dbReference type="ARBA" id="ARBA00010617"/>
    </source>
</evidence>
<dbReference type="Gramene" id="EFJ26616">
    <property type="protein sequence ID" value="EFJ26616"/>
    <property type="gene ID" value="SELMODRAFT_97800"/>
</dbReference>
<keyword evidence="9" id="KW-1185">Reference proteome</keyword>
<dbReference type="SUPFAM" id="SSF48264">
    <property type="entry name" value="Cytochrome P450"/>
    <property type="match status" value="1"/>
</dbReference>
<dbReference type="Proteomes" id="UP000001514">
    <property type="component" value="Unassembled WGS sequence"/>
</dbReference>
<dbReference type="GO" id="GO:0020037">
    <property type="term" value="F:heme binding"/>
    <property type="evidence" value="ECO:0007669"/>
    <property type="project" value="InterPro"/>
</dbReference>